<name>A0A383RT46_9PSED</name>
<keyword evidence="4" id="KW-1185">Reference proteome</keyword>
<dbReference type="GO" id="GO:0015074">
    <property type="term" value="P:DNA integration"/>
    <property type="evidence" value="ECO:0007669"/>
    <property type="project" value="InterPro"/>
</dbReference>
<dbReference type="Proteomes" id="UP000263595">
    <property type="component" value="Unassembled WGS sequence"/>
</dbReference>
<dbReference type="GO" id="GO:0003677">
    <property type="term" value="F:DNA binding"/>
    <property type="evidence" value="ECO:0007669"/>
    <property type="project" value="InterPro"/>
</dbReference>
<sequence length="218" mass="24664">MQTTRTLSLGRNRGDYGQQTDRELEINLTEFMIWTGPRVSEAMAIAWEDVDLVAGTVEIRRARVAGQYRVTKTRRSTRKVKLLTPGLRGLQAQARFTQHHGPELIEVVDRDNRTVREQRARCVFHNSATGEPYRSSNVLRHGWWITHLGKAGVRQRGPNTCQHAFASQMLSSGIATPERIADQMGHTSTAMIFKHYAKWTSEDGPDVVSLLNRALKLS</sequence>
<keyword evidence="1" id="KW-0233">DNA recombination</keyword>
<reference evidence="4" key="1">
    <citation type="submission" date="2018-08" db="EMBL/GenBank/DDBJ databases">
        <authorList>
            <person name="Blom J."/>
        </authorList>
    </citation>
    <scope>NUCLEOTIDE SEQUENCE [LARGE SCALE GENOMIC DNA]</scope>
    <source>
        <strain evidence="4">CCOS 865</strain>
    </source>
</reference>
<dbReference type="PROSITE" id="PS51898">
    <property type="entry name" value="TYR_RECOMBINASE"/>
    <property type="match status" value="1"/>
</dbReference>
<dbReference type="InterPro" id="IPR011010">
    <property type="entry name" value="DNA_brk_join_enz"/>
</dbReference>
<proteinExistence type="predicted"/>
<gene>
    <name evidence="3" type="primary">intR</name>
    <name evidence="3" type="ORF">CCOS865_02075</name>
</gene>
<protein>
    <submittedName>
        <fullName evidence="3">Putative lambdoid prophage Rac integrase</fullName>
    </submittedName>
</protein>
<dbReference type="InterPro" id="IPR002104">
    <property type="entry name" value="Integrase_catalytic"/>
</dbReference>
<evidence type="ECO:0000259" key="2">
    <source>
        <dbReference type="PROSITE" id="PS51898"/>
    </source>
</evidence>
<evidence type="ECO:0000313" key="3">
    <source>
        <dbReference type="EMBL" id="SYX89814.1"/>
    </source>
</evidence>
<dbReference type="Gene3D" id="1.10.443.10">
    <property type="entry name" value="Intergrase catalytic core"/>
    <property type="match status" value="1"/>
</dbReference>
<organism evidence="3 4">
    <name type="scientific">Pseudomonas reidholzensis</name>
    <dbReference type="NCBI Taxonomy" id="1785162"/>
    <lineage>
        <taxon>Bacteria</taxon>
        <taxon>Pseudomonadati</taxon>
        <taxon>Pseudomonadota</taxon>
        <taxon>Gammaproteobacteria</taxon>
        <taxon>Pseudomonadales</taxon>
        <taxon>Pseudomonadaceae</taxon>
        <taxon>Pseudomonas</taxon>
    </lineage>
</organism>
<dbReference type="AlphaFoldDB" id="A0A383RT46"/>
<dbReference type="GO" id="GO:0006310">
    <property type="term" value="P:DNA recombination"/>
    <property type="evidence" value="ECO:0007669"/>
    <property type="project" value="UniProtKB-KW"/>
</dbReference>
<evidence type="ECO:0000313" key="4">
    <source>
        <dbReference type="Proteomes" id="UP000263595"/>
    </source>
</evidence>
<feature type="domain" description="Tyr recombinase" evidence="2">
    <location>
        <begin position="1"/>
        <end position="209"/>
    </location>
</feature>
<evidence type="ECO:0000256" key="1">
    <source>
        <dbReference type="ARBA" id="ARBA00023172"/>
    </source>
</evidence>
<dbReference type="SUPFAM" id="SSF56349">
    <property type="entry name" value="DNA breaking-rejoining enzymes"/>
    <property type="match status" value="1"/>
</dbReference>
<dbReference type="EMBL" id="UNOZ01000013">
    <property type="protein sequence ID" value="SYX89814.1"/>
    <property type="molecule type" value="Genomic_DNA"/>
</dbReference>
<dbReference type="Pfam" id="PF00589">
    <property type="entry name" value="Phage_integrase"/>
    <property type="match status" value="1"/>
</dbReference>
<accession>A0A383RT46</accession>
<dbReference type="InterPro" id="IPR013762">
    <property type="entry name" value="Integrase-like_cat_sf"/>
</dbReference>